<dbReference type="EMBL" id="FMJY01000001">
    <property type="protein sequence ID" value="SCO78089.1"/>
    <property type="molecule type" value="Genomic_DNA"/>
</dbReference>
<dbReference type="OrthoDB" id="5096921at2759"/>
<dbReference type="PANTHER" id="PTHR24223:SF464">
    <property type="entry name" value="ABC-TYPE TRANSPORTER CICA"/>
    <property type="match status" value="1"/>
</dbReference>
<dbReference type="InterPro" id="IPR036640">
    <property type="entry name" value="ABC1_TM_sf"/>
</dbReference>
<evidence type="ECO:0000256" key="2">
    <source>
        <dbReference type="ARBA" id="ARBA00022692"/>
    </source>
</evidence>
<evidence type="ECO:0000256" key="7">
    <source>
        <dbReference type="SAM" id="Phobius"/>
    </source>
</evidence>
<dbReference type="InterPro" id="IPR027417">
    <property type="entry name" value="P-loop_NTPase"/>
</dbReference>
<dbReference type="Gene3D" id="3.40.50.300">
    <property type="entry name" value="P-loop containing nucleotide triphosphate hydrolases"/>
    <property type="match status" value="1"/>
</dbReference>
<dbReference type="VEuPathDB" id="FungiDB:FOZG_10717"/>
<keyword evidence="1" id="KW-0813">Transport</keyword>
<proteinExistence type="predicted"/>
<evidence type="ECO:0000256" key="3">
    <source>
        <dbReference type="ARBA" id="ARBA00022741"/>
    </source>
</evidence>
<keyword evidence="3" id="KW-0547">Nucleotide-binding</keyword>
<sequence length="118" mass="13009">MSFFDTTSLGRIIYRFTIDIDALDNNLVVAVQQLLINVAALLGSYTLIVAYFYYLIVLARALLCNTRIVLVDEGTSSVDPETDALVQETLATGLGGKTLIAIANRLRTVLHYDRECHG</sequence>
<dbReference type="Gene3D" id="1.20.1560.10">
    <property type="entry name" value="ABC transporter type 1, transmembrane domain"/>
    <property type="match status" value="1"/>
</dbReference>
<keyword evidence="2 7" id="KW-0812">Transmembrane</keyword>
<accession>A0A2H3SSE2</accession>
<dbReference type="Proteomes" id="UP000219369">
    <property type="component" value="Unassembled WGS sequence"/>
</dbReference>
<evidence type="ECO:0000256" key="1">
    <source>
        <dbReference type="ARBA" id="ARBA00022448"/>
    </source>
</evidence>
<protein>
    <recommendedName>
        <fullName evidence="8">ABC transmembrane type-1 domain-containing protein</fullName>
    </recommendedName>
</protein>
<feature type="transmembrane region" description="Helical" evidence="7">
    <location>
        <begin position="34"/>
        <end position="57"/>
    </location>
</feature>
<evidence type="ECO:0000313" key="10">
    <source>
        <dbReference type="Proteomes" id="UP000219369"/>
    </source>
</evidence>
<keyword evidence="6 7" id="KW-0472">Membrane</keyword>
<evidence type="ECO:0000313" key="9">
    <source>
        <dbReference type="EMBL" id="SCO78089.1"/>
    </source>
</evidence>
<reference evidence="10" key="1">
    <citation type="submission" date="2016-09" db="EMBL/GenBank/DDBJ databases">
        <authorList>
            <person name="Guldener U."/>
        </authorList>
    </citation>
    <scope>NUCLEOTIDE SEQUENCE [LARGE SCALE GENOMIC DNA]</scope>
    <source>
        <strain evidence="10">V64-1</strain>
    </source>
</reference>
<dbReference type="GO" id="GO:0016020">
    <property type="term" value="C:membrane"/>
    <property type="evidence" value="ECO:0007669"/>
    <property type="project" value="InterPro"/>
</dbReference>
<evidence type="ECO:0000256" key="6">
    <source>
        <dbReference type="ARBA" id="ARBA00023136"/>
    </source>
</evidence>
<organism evidence="9 10">
    <name type="scientific">Fusarium oxysporum</name>
    <name type="common">Fusarium vascular wilt</name>
    <dbReference type="NCBI Taxonomy" id="5507"/>
    <lineage>
        <taxon>Eukaryota</taxon>
        <taxon>Fungi</taxon>
        <taxon>Dikarya</taxon>
        <taxon>Ascomycota</taxon>
        <taxon>Pezizomycotina</taxon>
        <taxon>Sordariomycetes</taxon>
        <taxon>Hypocreomycetidae</taxon>
        <taxon>Hypocreales</taxon>
        <taxon>Nectriaceae</taxon>
        <taxon>Fusarium</taxon>
        <taxon>Fusarium oxysporum species complex</taxon>
    </lineage>
</organism>
<evidence type="ECO:0000256" key="4">
    <source>
        <dbReference type="ARBA" id="ARBA00022840"/>
    </source>
</evidence>
<evidence type="ECO:0000259" key="8">
    <source>
        <dbReference type="PROSITE" id="PS50929"/>
    </source>
</evidence>
<gene>
    <name evidence="9" type="ORF">FRV6_02302</name>
</gene>
<dbReference type="PANTHER" id="PTHR24223">
    <property type="entry name" value="ATP-BINDING CASSETTE SUB-FAMILY C"/>
    <property type="match status" value="1"/>
</dbReference>
<dbReference type="InterPro" id="IPR011527">
    <property type="entry name" value="ABC1_TM_dom"/>
</dbReference>
<dbReference type="SUPFAM" id="SSF90123">
    <property type="entry name" value="ABC transporter transmembrane region"/>
    <property type="match status" value="1"/>
</dbReference>
<dbReference type="VEuPathDB" id="FungiDB:FOC1_g10010822"/>
<dbReference type="PROSITE" id="PS50929">
    <property type="entry name" value="ABC_TM1F"/>
    <property type="match status" value="1"/>
</dbReference>
<dbReference type="AlphaFoldDB" id="A0A2H3SSE2"/>
<dbReference type="InterPro" id="IPR050173">
    <property type="entry name" value="ABC_transporter_C-like"/>
</dbReference>
<keyword evidence="5 7" id="KW-1133">Transmembrane helix</keyword>
<dbReference type="GO" id="GO:0140359">
    <property type="term" value="F:ABC-type transporter activity"/>
    <property type="evidence" value="ECO:0007669"/>
    <property type="project" value="InterPro"/>
</dbReference>
<name>A0A2H3SSE2_FUSOX</name>
<keyword evidence="4" id="KW-0067">ATP-binding</keyword>
<evidence type="ECO:0000256" key="5">
    <source>
        <dbReference type="ARBA" id="ARBA00022989"/>
    </source>
</evidence>
<dbReference type="GO" id="GO:0005524">
    <property type="term" value="F:ATP binding"/>
    <property type="evidence" value="ECO:0007669"/>
    <property type="project" value="UniProtKB-KW"/>
</dbReference>
<dbReference type="SUPFAM" id="SSF52540">
    <property type="entry name" value="P-loop containing nucleoside triphosphate hydrolases"/>
    <property type="match status" value="1"/>
</dbReference>
<feature type="domain" description="ABC transmembrane type-1" evidence="8">
    <location>
        <begin position="1"/>
        <end position="59"/>
    </location>
</feature>